<dbReference type="Pfam" id="PF26345">
    <property type="entry name" value="ScoMcrA_N"/>
    <property type="match status" value="1"/>
</dbReference>
<dbReference type="EMBL" id="CP074211">
    <property type="protein sequence ID" value="XBY90058.1"/>
    <property type="molecule type" value="Genomic_DNA"/>
</dbReference>
<dbReference type="Pfam" id="PF13391">
    <property type="entry name" value="HNH_2"/>
    <property type="match status" value="1"/>
</dbReference>
<feature type="domain" description="ScoMcrA-like N-terminal head" evidence="2">
    <location>
        <begin position="94"/>
        <end position="167"/>
    </location>
</feature>
<evidence type="ECO:0000313" key="3">
    <source>
        <dbReference type="EMBL" id="XBY90058.1"/>
    </source>
</evidence>
<name>A0AAU7YIM7_SALET</name>
<accession>A0AAU7YIM7</accession>
<feature type="domain" description="HNH nuclease" evidence="1">
    <location>
        <begin position="226"/>
        <end position="278"/>
    </location>
</feature>
<keyword evidence="3" id="KW-0540">Nuclease</keyword>
<dbReference type="AlphaFoldDB" id="A0AAU7YIM7"/>
<organism evidence="3">
    <name type="scientific">Salmonella enterica subsp. enterica serovar Abaetetuba str. ATCC 35640</name>
    <dbReference type="NCBI Taxonomy" id="1208611"/>
    <lineage>
        <taxon>Bacteria</taxon>
        <taxon>Pseudomonadati</taxon>
        <taxon>Pseudomonadota</taxon>
        <taxon>Gammaproteobacteria</taxon>
        <taxon>Enterobacterales</taxon>
        <taxon>Enterobacteriaceae</taxon>
        <taxon>Salmonella</taxon>
    </lineage>
</organism>
<protein>
    <submittedName>
        <fullName evidence="3">HNH endonuclease</fullName>
    </submittedName>
</protein>
<evidence type="ECO:0000259" key="1">
    <source>
        <dbReference type="Pfam" id="PF13391"/>
    </source>
</evidence>
<evidence type="ECO:0000259" key="2">
    <source>
        <dbReference type="Pfam" id="PF26345"/>
    </source>
</evidence>
<dbReference type="InterPro" id="IPR058807">
    <property type="entry name" value="ScoMcrA_N"/>
</dbReference>
<sequence length="335" mass="38477">MPIEISNHSEYLLEKRAEKYSPITYLGTVHQGYCSVISKVIAWYLLSRAGVYYKNNSIVELEKSIGYRDTKSVSHRVSNLNALMSSLSRENILDTLDKFGELIYSDYKYQNSTTYDLEYDGVRYPPKVIFGISAIALINRPLFADEFSGGVNSPCFHILEALGFNIVKKNKSSDGNEFEDIDFLINDIEMIGNDDSLSVTEREQLIAARKGQGKYRKELIKLYGKCIVTGIPYEFMLRASHIKPWRVSNNKERLDPFNGFLLSSNVDILFDKGFLSFENSGELILCDELKNEFTLRLLGIDLRKKVMIPLGTFQYLDWHRKMFLDDAKENKPQCL</sequence>
<proteinExistence type="predicted"/>
<reference evidence="3" key="1">
    <citation type="submission" date="2024-06" db="EMBL/GenBank/DDBJ databases">
        <title>Whole genome PacBio Sequel sequence of Salmonella enterica subsp. enterica.</title>
        <authorList>
            <person name="Hoffmann M."/>
            <person name="Balkey M."/>
            <person name="Luo Y."/>
        </authorList>
    </citation>
    <scope>NUCLEOTIDE SEQUENCE</scope>
    <source>
        <strain evidence="3">ATCC 35640</strain>
    </source>
</reference>
<gene>
    <name evidence="3" type="ORF">JYN52_22690</name>
</gene>
<dbReference type="GO" id="GO:0004519">
    <property type="term" value="F:endonuclease activity"/>
    <property type="evidence" value="ECO:0007669"/>
    <property type="project" value="UniProtKB-KW"/>
</dbReference>
<keyword evidence="3" id="KW-0255">Endonuclease</keyword>
<dbReference type="InterPro" id="IPR003615">
    <property type="entry name" value="HNH_nuc"/>
</dbReference>
<keyword evidence="3" id="KW-0378">Hydrolase</keyword>